<organism evidence="2 3">
    <name type="scientific">Gigaspora rosea</name>
    <dbReference type="NCBI Taxonomy" id="44941"/>
    <lineage>
        <taxon>Eukaryota</taxon>
        <taxon>Fungi</taxon>
        <taxon>Fungi incertae sedis</taxon>
        <taxon>Mucoromycota</taxon>
        <taxon>Glomeromycotina</taxon>
        <taxon>Glomeromycetes</taxon>
        <taxon>Diversisporales</taxon>
        <taxon>Gigasporaceae</taxon>
        <taxon>Gigaspora</taxon>
    </lineage>
</organism>
<comment type="caution">
    <text evidence="2">The sequence shown here is derived from an EMBL/GenBank/DDBJ whole genome shotgun (WGS) entry which is preliminary data.</text>
</comment>
<evidence type="ECO:0000313" key="3">
    <source>
        <dbReference type="Proteomes" id="UP000266673"/>
    </source>
</evidence>
<dbReference type="Proteomes" id="UP000266673">
    <property type="component" value="Unassembled WGS sequence"/>
</dbReference>
<reference evidence="2 3" key="1">
    <citation type="submission" date="2018-06" db="EMBL/GenBank/DDBJ databases">
        <title>Comparative genomics reveals the genomic features of Rhizophagus irregularis, R. cerebriforme, R. diaphanum and Gigaspora rosea, and their symbiotic lifestyle signature.</title>
        <authorList>
            <person name="Morin E."/>
            <person name="San Clemente H."/>
            <person name="Chen E.C.H."/>
            <person name="De La Providencia I."/>
            <person name="Hainaut M."/>
            <person name="Kuo A."/>
            <person name="Kohler A."/>
            <person name="Murat C."/>
            <person name="Tang N."/>
            <person name="Roy S."/>
            <person name="Loubradou J."/>
            <person name="Henrissat B."/>
            <person name="Grigoriev I.V."/>
            <person name="Corradi N."/>
            <person name="Roux C."/>
            <person name="Martin F.M."/>
        </authorList>
    </citation>
    <scope>NUCLEOTIDE SEQUENCE [LARGE SCALE GENOMIC DNA]</scope>
    <source>
        <strain evidence="2 3">DAOM 194757</strain>
    </source>
</reference>
<protein>
    <submittedName>
        <fullName evidence="2">Uncharacterized protein</fullName>
    </submittedName>
</protein>
<accession>A0A397VE79</accession>
<evidence type="ECO:0000313" key="2">
    <source>
        <dbReference type="EMBL" id="RIB19269.1"/>
    </source>
</evidence>
<evidence type="ECO:0000256" key="1">
    <source>
        <dbReference type="SAM" id="MobiDB-lite"/>
    </source>
</evidence>
<name>A0A397VE79_9GLOM</name>
<gene>
    <name evidence="2" type="ORF">C2G38_2182352</name>
</gene>
<feature type="compositionally biased region" description="Basic residues" evidence="1">
    <location>
        <begin position="136"/>
        <end position="145"/>
    </location>
</feature>
<keyword evidence="3" id="KW-1185">Reference proteome</keyword>
<feature type="compositionally biased region" description="Polar residues" evidence="1">
    <location>
        <begin position="146"/>
        <end position="197"/>
    </location>
</feature>
<dbReference type="AlphaFoldDB" id="A0A397VE79"/>
<dbReference type="EMBL" id="QKWP01000485">
    <property type="protein sequence ID" value="RIB19269.1"/>
    <property type="molecule type" value="Genomic_DNA"/>
</dbReference>
<sequence>MDKWAYITDAKKECLIPTLLPVRRCNTSNIDIVSILDQDDINELTSHTQGSDSSIPIINIPKKKHINIESIFDQDDKNKIINRAQDSDTSINISNEDKAFVLLCKMSQKMKFSCSNKNQPISKDTLTLMKLLLKKNRQPSAKRHMNSTQNFSTSNNMSPMKSSLKTNLRSSAQKHTGIVNTPKQSDTTKNNTQNSSPAKPLLKRNLQFSAQKHIDIENMTRQDNIIESNTQESSTSNNMGEITSKQILVIFFSLPSILFI</sequence>
<dbReference type="OrthoDB" id="10643207at2759"/>
<feature type="region of interest" description="Disordered" evidence="1">
    <location>
        <begin position="136"/>
        <end position="202"/>
    </location>
</feature>
<proteinExistence type="predicted"/>